<sequence>MYNQKLLCNFQKHFLGQINKIKRVPLRIYSSCYFSSYSGSQTNENPNVDFGFQKVTEQVKRKLVHNVFSYVSDKYDLMNDLMSFGIHRYWKDIFVNTILEPESFSRLQTENVIPYYLENEKLESNDNSCKSQCYSILDVAGGTGDIAFKITDVLRKTRHFQINELPILTVLDSNDNMIKKGQERALKEGYSNVMWLCDDGETLSKIPDNSIDILIISFGIRNFTNISKALKSFNRVLKPGGRFLCLEFSNVNNPILSYFYKLYSFNIIPCLGKIVVGDHQPYQYLVESIQKFPSRYIFGDMISNADFESVTFADMTFGVVTIYSAFKKRDHI</sequence>
<feature type="binding site" evidence="4">
    <location>
        <position position="143"/>
    </location>
    <ligand>
        <name>S-adenosyl-L-methionine</name>
        <dbReference type="ChEBI" id="CHEBI:59789"/>
    </ligand>
</feature>
<dbReference type="EMBL" id="LRBS01000124">
    <property type="protein sequence ID" value="OII71206.1"/>
    <property type="molecule type" value="Genomic_DNA"/>
</dbReference>
<comment type="function">
    <text evidence="4">Methyltransferase required for the conversion of 2-polyprenyl-6-methoxy-1,4-benzoquinol (DDMQH2) to 2-polyprenyl-3-methyl-6-methoxy-1,4-benzoquinol (DMQH2).</text>
</comment>
<comment type="catalytic activity">
    <reaction evidence="4">
        <text>a 2-methoxy-6-(all-trans-polyprenyl)benzene-1,4-diol + S-adenosyl-L-methionine = a 5-methoxy-2-methyl-3-(all-trans-polyprenyl)benzene-1,4-diol + S-adenosyl-L-homocysteine + H(+)</text>
        <dbReference type="Rhea" id="RHEA:28286"/>
        <dbReference type="Rhea" id="RHEA-COMP:10858"/>
        <dbReference type="Rhea" id="RHEA-COMP:10859"/>
        <dbReference type="ChEBI" id="CHEBI:15378"/>
        <dbReference type="ChEBI" id="CHEBI:57856"/>
        <dbReference type="ChEBI" id="CHEBI:59789"/>
        <dbReference type="ChEBI" id="CHEBI:84166"/>
        <dbReference type="ChEBI" id="CHEBI:84167"/>
        <dbReference type="EC" id="2.1.1.201"/>
    </reaction>
</comment>
<dbReference type="CDD" id="cd02440">
    <property type="entry name" value="AdoMet_MTases"/>
    <property type="match status" value="1"/>
</dbReference>
<accession>A0A1J4MAF6</accession>
<dbReference type="UniPathway" id="UPA00232"/>
<protein>
    <recommendedName>
        <fullName evidence="4">2-methoxy-6-polyprenyl-1,4-benzoquinol methylase, mitochondrial</fullName>
        <ecNumber evidence="4">2.1.1.201</ecNumber>
    </recommendedName>
    <alternativeName>
        <fullName evidence="4">Ubiquinone biosynthesis methyltransferase COQ5</fullName>
    </alternativeName>
</protein>
<comment type="caution">
    <text evidence="5">The sequence shown here is derived from an EMBL/GenBank/DDBJ whole genome shotgun (WGS) entry which is preliminary data.</text>
</comment>
<keyword evidence="6" id="KW-1185">Reference proteome</keyword>
<name>A0A1J4MAF6_9CRYT</name>
<dbReference type="GeneID" id="92366806"/>
<evidence type="ECO:0000256" key="3">
    <source>
        <dbReference type="ARBA" id="ARBA00022691"/>
    </source>
</evidence>
<dbReference type="Proteomes" id="UP000186804">
    <property type="component" value="Unassembled WGS sequence"/>
</dbReference>
<dbReference type="InterPro" id="IPR004033">
    <property type="entry name" value="UbiE/COQ5_MeTrFase"/>
</dbReference>
<evidence type="ECO:0000313" key="6">
    <source>
        <dbReference type="Proteomes" id="UP000186804"/>
    </source>
</evidence>
<evidence type="ECO:0000256" key="1">
    <source>
        <dbReference type="ARBA" id="ARBA00022603"/>
    </source>
</evidence>
<keyword evidence="4" id="KW-0472">Membrane</keyword>
<dbReference type="Pfam" id="PF01209">
    <property type="entry name" value="Ubie_methyltran"/>
    <property type="match status" value="2"/>
</dbReference>
<dbReference type="PROSITE" id="PS01183">
    <property type="entry name" value="UBIE_1"/>
    <property type="match status" value="1"/>
</dbReference>
<keyword evidence="1 4" id="KW-0489">Methyltransferase</keyword>
<evidence type="ECO:0000313" key="5">
    <source>
        <dbReference type="EMBL" id="OII71206.1"/>
    </source>
</evidence>
<keyword evidence="4" id="KW-0831">Ubiquinone biosynthesis</keyword>
<dbReference type="InterPro" id="IPR029063">
    <property type="entry name" value="SAM-dependent_MTases_sf"/>
</dbReference>
<feature type="binding site" evidence="4">
    <location>
        <position position="172"/>
    </location>
    <ligand>
        <name>S-adenosyl-L-methionine</name>
        <dbReference type="ChEBI" id="CHEBI:59789"/>
    </ligand>
</feature>
<organism evidence="5 6">
    <name type="scientific">Cryptosporidium andersoni</name>
    <dbReference type="NCBI Taxonomy" id="117008"/>
    <lineage>
        <taxon>Eukaryota</taxon>
        <taxon>Sar</taxon>
        <taxon>Alveolata</taxon>
        <taxon>Apicomplexa</taxon>
        <taxon>Conoidasida</taxon>
        <taxon>Coccidia</taxon>
        <taxon>Eucoccidiorida</taxon>
        <taxon>Eimeriorina</taxon>
        <taxon>Cryptosporidiidae</taxon>
        <taxon>Cryptosporidium</taxon>
    </lineage>
</organism>
<evidence type="ECO:0000256" key="2">
    <source>
        <dbReference type="ARBA" id="ARBA00022679"/>
    </source>
</evidence>
<dbReference type="HAMAP" id="MF_01813">
    <property type="entry name" value="MenG_UbiE_methyltr"/>
    <property type="match status" value="1"/>
</dbReference>
<dbReference type="OrthoDB" id="6329284at2759"/>
<dbReference type="NCBIfam" id="TIGR01934">
    <property type="entry name" value="MenG_MenH_UbiE"/>
    <property type="match status" value="1"/>
</dbReference>
<keyword evidence="2 4" id="KW-0808">Transferase</keyword>
<comment type="subunit">
    <text evidence="4">Component of a multi-subunit COQ enzyme complex.</text>
</comment>
<keyword evidence="4" id="KW-0496">Mitochondrion</keyword>
<dbReference type="GO" id="GO:0032259">
    <property type="term" value="P:methylation"/>
    <property type="evidence" value="ECO:0007669"/>
    <property type="project" value="UniProtKB-KW"/>
</dbReference>
<gene>
    <name evidence="5" type="ORF">cand_026220</name>
</gene>
<evidence type="ECO:0000256" key="4">
    <source>
        <dbReference type="HAMAP-Rule" id="MF_03191"/>
    </source>
</evidence>
<proteinExistence type="inferred from homology"/>
<dbReference type="PANTHER" id="PTHR43591:SF24">
    <property type="entry name" value="2-METHOXY-6-POLYPRENYL-1,4-BENZOQUINOL METHYLASE, MITOCHONDRIAL"/>
    <property type="match status" value="1"/>
</dbReference>
<dbReference type="PANTHER" id="PTHR43591">
    <property type="entry name" value="METHYLTRANSFERASE"/>
    <property type="match status" value="1"/>
</dbReference>
<feature type="binding site" evidence="4">
    <location>
        <begin position="199"/>
        <end position="200"/>
    </location>
    <ligand>
        <name>S-adenosyl-L-methionine</name>
        <dbReference type="ChEBI" id="CHEBI:59789"/>
    </ligand>
</feature>
<dbReference type="AlphaFoldDB" id="A0A1J4MAF6"/>
<dbReference type="PROSITE" id="PS01184">
    <property type="entry name" value="UBIE_2"/>
    <property type="match status" value="1"/>
</dbReference>
<dbReference type="InterPro" id="IPR023576">
    <property type="entry name" value="UbiE/COQ5_MeTrFase_CS"/>
</dbReference>
<dbReference type="GO" id="GO:0008425">
    <property type="term" value="F:2-methoxy-6-polyprenyl-1,4-benzoquinol methyltransferase activity"/>
    <property type="evidence" value="ECO:0007669"/>
    <property type="project" value="UniProtKB-UniRule"/>
</dbReference>
<dbReference type="PROSITE" id="PS51608">
    <property type="entry name" value="SAM_MT_UBIE"/>
    <property type="match status" value="1"/>
</dbReference>
<dbReference type="GO" id="GO:0031314">
    <property type="term" value="C:extrinsic component of mitochondrial inner membrane"/>
    <property type="evidence" value="ECO:0007669"/>
    <property type="project" value="UniProtKB-UniRule"/>
</dbReference>
<feature type="binding site" evidence="4">
    <location>
        <position position="217"/>
    </location>
    <ligand>
        <name>S-adenosyl-L-methionine</name>
        <dbReference type="ChEBI" id="CHEBI:59789"/>
    </ligand>
</feature>
<dbReference type="RefSeq" id="XP_067066574.1">
    <property type="nucleotide sequence ID" value="XM_067212851.1"/>
</dbReference>
<dbReference type="SUPFAM" id="SSF53335">
    <property type="entry name" value="S-adenosyl-L-methionine-dependent methyltransferases"/>
    <property type="match status" value="1"/>
</dbReference>
<comment type="pathway">
    <text evidence="4">Cofactor biosynthesis; ubiquinone biosynthesis.</text>
</comment>
<keyword evidence="5" id="KW-0830">Ubiquinone</keyword>
<keyword evidence="3 4" id="KW-0949">S-adenosyl-L-methionine</keyword>
<comment type="similarity">
    <text evidence="4">Belongs to the class I-like SAM-binding methyltransferase superfamily. MenG/UbiE family.</text>
</comment>
<comment type="subcellular location">
    <subcellularLocation>
        <location evidence="4">Mitochondrion inner membrane</location>
        <topology evidence="4">Peripheral membrane protein</topology>
        <orientation evidence="4">Matrix side</orientation>
    </subcellularLocation>
</comment>
<dbReference type="EC" id="2.1.1.201" evidence="4"/>
<keyword evidence="4" id="KW-0999">Mitochondrion inner membrane</keyword>
<dbReference type="VEuPathDB" id="CryptoDB:cand_026220"/>
<reference evidence="5 6" key="1">
    <citation type="submission" date="2016-10" db="EMBL/GenBank/DDBJ databases">
        <title>Reductive evolution of mitochondrial metabolism and differential evolution of invasion-related proteins in Cryptosporidium.</title>
        <authorList>
            <person name="Liu S."/>
            <person name="Roellig D.M."/>
            <person name="Guo Y."/>
            <person name="Li N."/>
            <person name="Frace M.A."/>
            <person name="Tang K."/>
            <person name="Zhang L."/>
            <person name="Feng Y."/>
            <person name="Xiao L."/>
        </authorList>
    </citation>
    <scope>NUCLEOTIDE SEQUENCE [LARGE SCALE GENOMIC DNA]</scope>
    <source>
        <strain evidence="5">30847</strain>
    </source>
</reference>
<dbReference type="Gene3D" id="3.40.50.150">
    <property type="entry name" value="Vaccinia Virus protein VP39"/>
    <property type="match status" value="1"/>
</dbReference>